<reference evidence="2" key="1">
    <citation type="submission" date="2021-02" db="EMBL/GenBank/DDBJ databases">
        <authorList>
            <person name="Nowell W R."/>
        </authorList>
    </citation>
    <scope>NUCLEOTIDE SEQUENCE</scope>
</reference>
<dbReference type="EMBL" id="CAJOBC010001547">
    <property type="protein sequence ID" value="CAF3684783.1"/>
    <property type="molecule type" value="Genomic_DNA"/>
</dbReference>
<accession>A0A813ZTU9</accession>
<dbReference type="AlphaFoldDB" id="A0A813ZTU9"/>
<evidence type="ECO:0000313" key="4">
    <source>
        <dbReference type="EMBL" id="CAF3684783.1"/>
    </source>
</evidence>
<evidence type="ECO:0000313" key="5">
    <source>
        <dbReference type="EMBL" id="CAF3697803.1"/>
    </source>
</evidence>
<evidence type="ECO:0000313" key="3">
    <source>
        <dbReference type="EMBL" id="CAF0920297.1"/>
    </source>
</evidence>
<dbReference type="Proteomes" id="UP000663829">
    <property type="component" value="Unassembled WGS sequence"/>
</dbReference>
<protein>
    <submittedName>
        <fullName evidence="2">Uncharacterized protein</fullName>
    </submittedName>
</protein>
<dbReference type="Proteomes" id="UP000681722">
    <property type="component" value="Unassembled WGS sequence"/>
</dbReference>
<organism evidence="2 6">
    <name type="scientific">Didymodactylos carnosus</name>
    <dbReference type="NCBI Taxonomy" id="1234261"/>
    <lineage>
        <taxon>Eukaryota</taxon>
        <taxon>Metazoa</taxon>
        <taxon>Spiralia</taxon>
        <taxon>Gnathifera</taxon>
        <taxon>Rotifera</taxon>
        <taxon>Eurotatoria</taxon>
        <taxon>Bdelloidea</taxon>
        <taxon>Philodinida</taxon>
        <taxon>Philodinidae</taxon>
        <taxon>Didymodactylos</taxon>
    </lineage>
</organism>
<dbReference type="EMBL" id="CAJOBA010003938">
    <property type="protein sequence ID" value="CAF3697803.1"/>
    <property type="molecule type" value="Genomic_DNA"/>
</dbReference>
<dbReference type="Proteomes" id="UP000677228">
    <property type="component" value="Unassembled WGS sequence"/>
</dbReference>
<gene>
    <name evidence="2" type="ORF">GPM918_LOCUS8713</name>
    <name evidence="3" type="ORF">OVA965_LOCUS10584</name>
    <name evidence="4" type="ORF">SRO942_LOCUS8715</name>
    <name evidence="5" type="ORF">TMI583_LOCUS10579</name>
</gene>
<proteinExistence type="predicted"/>
<feature type="region of interest" description="Disordered" evidence="1">
    <location>
        <begin position="1"/>
        <end position="88"/>
    </location>
</feature>
<evidence type="ECO:0000313" key="6">
    <source>
        <dbReference type="Proteomes" id="UP000663829"/>
    </source>
</evidence>
<dbReference type="OrthoDB" id="10019974at2759"/>
<evidence type="ECO:0000313" key="2">
    <source>
        <dbReference type="EMBL" id="CAF0902524.1"/>
    </source>
</evidence>
<dbReference type="EMBL" id="CAJNOK010003937">
    <property type="protein sequence ID" value="CAF0920297.1"/>
    <property type="molecule type" value="Genomic_DNA"/>
</dbReference>
<comment type="caution">
    <text evidence="2">The sequence shown here is derived from an EMBL/GenBank/DDBJ whole genome shotgun (WGS) entry which is preliminary data.</text>
</comment>
<dbReference type="EMBL" id="CAJNOQ010001547">
    <property type="protein sequence ID" value="CAF0902524.1"/>
    <property type="molecule type" value="Genomic_DNA"/>
</dbReference>
<name>A0A813ZTU9_9BILA</name>
<sequence length="464" mass="51910">MNKDPFYDDGVEANNDNVSQNDIAPNREELIRTPSPPVPKQRTRAVSPAGVSQSENAAINDETLIDQNENPTQSVDSSDSSVHEEQTGNMERTALKELVSEPNNVRKLSVIPTTIITKEHTKDAIIQTDSANVSEHAVQTEYEKPVPAMRKREIIIAPDESNQTQTISPTIKSWFDRDPLVILPIIGFCNPLSMTSRSNDVILTLPKHLMMLTEQNSVTVYPWNFPDINSAPQIDTLLECYWSSFLYKLLVTSSNSLFIYDLTDHLITDSITLRGSPLTVNRFPTKTLLDTSSLPTTRNIPLTSYKSTASARFTTSNSDGIFYCFSSTKYGSSMLAKINHNTRQHERTIDCDKTVCTMASSEKNIAVVTRSRTSHVLTLYDNDLIGIRKIILPMTNDGGVSSIVYLSKTWLVFDHIQQQVTGIGKKARRFTKQFSEQPMNCCVMNKGTCLAVWFGFPGAIAYYK</sequence>
<dbReference type="Proteomes" id="UP000682733">
    <property type="component" value="Unassembled WGS sequence"/>
</dbReference>
<feature type="compositionally biased region" description="Polar residues" evidence="1">
    <location>
        <begin position="14"/>
        <end position="23"/>
    </location>
</feature>
<keyword evidence="6" id="KW-1185">Reference proteome</keyword>
<evidence type="ECO:0000256" key="1">
    <source>
        <dbReference type="SAM" id="MobiDB-lite"/>
    </source>
</evidence>